<dbReference type="SUPFAM" id="SSF52540">
    <property type="entry name" value="P-loop containing nucleoside triphosphate hydrolases"/>
    <property type="match status" value="1"/>
</dbReference>
<dbReference type="OrthoDB" id="7210594at2"/>
<dbReference type="InterPro" id="IPR027417">
    <property type="entry name" value="P-loop_NTPase"/>
</dbReference>
<dbReference type="Proteomes" id="UP000078263">
    <property type="component" value="Chromosome"/>
</dbReference>
<dbReference type="GO" id="GO:0005524">
    <property type="term" value="F:ATP binding"/>
    <property type="evidence" value="ECO:0007669"/>
    <property type="project" value="InterPro"/>
</dbReference>
<dbReference type="PANTHER" id="PTHR37816">
    <property type="entry name" value="YALI0E33011P"/>
    <property type="match status" value="1"/>
</dbReference>
<evidence type="ECO:0000313" key="3">
    <source>
        <dbReference type="Proteomes" id="UP000078263"/>
    </source>
</evidence>
<organism evidence="2 3">
    <name type="scientific">Erythrobacter neustonensis</name>
    <dbReference type="NCBI Taxonomy" id="1112"/>
    <lineage>
        <taxon>Bacteria</taxon>
        <taxon>Pseudomonadati</taxon>
        <taxon>Pseudomonadota</taxon>
        <taxon>Alphaproteobacteria</taxon>
        <taxon>Sphingomonadales</taxon>
        <taxon>Erythrobacteraceae</taxon>
        <taxon>Erythrobacter/Porphyrobacter group</taxon>
        <taxon>Erythrobacter</taxon>
    </lineage>
</organism>
<dbReference type="Pfam" id="PF00004">
    <property type="entry name" value="AAA"/>
    <property type="match status" value="1"/>
</dbReference>
<dbReference type="EMBL" id="CP016033">
    <property type="protein sequence ID" value="ANK13526.1"/>
    <property type="molecule type" value="Genomic_DNA"/>
</dbReference>
<proteinExistence type="predicted"/>
<dbReference type="AlphaFoldDB" id="A0A192D669"/>
<accession>A0A192D669</accession>
<dbReference type="RefSeq" id="WP_068352126.1">
    <property type="nucleotide sequence ID" value="NZ_CP016033.1"/>
</dbReference>
<reference evidence="2 3" key="1">
    <citation type="submission" date="2016-05" db="EMBL/GenBank/DDBJ databases">
        <title>Compelete Genome Sequence of Bacteriochlorophyll-Synthesizing Bacterium Porphyrobacter neustonensis DSM 9434.</title>
        <authorList>
            <person name="Shi X.-L."/>
            <person name="Wu Y.-H."/>
            <person name="Cheng H."/>
            <person name="Xu L."/>
            <person name="Zhang X.-Q."/>
            <person name="Wang C.-S."/>
            <person name="Xu X.-W."/>
        </authorList>
    </citation>
    <scope>NUCLEOTIDE SEQUENCE [LARGE SCALE GENOMIC DNA]</scope>
    <source>
        <strain evidence="2 3">DSM 9434</strain>
    </source>
</reference>
<dbReference type="GO" id="GO:0016887">
    <property type="term" value="F:ATP hydrolysis activity"/>
    <property type="evidence" value="ECO:0007669"/>
    <property type="project" value="InterPro"/>
</dbReference>
<feature type="domain" description="ATPase AAA-type core" evidence="1">
    <location>
        <begin position="4"/>
        <end position="56"/>
    </location>
</feature>
<sequence>MRRVLIIGPCGAGKSTLARELAPSLGLPLVHMDRLGWQPGWFETDKAQLSARLDEIVAQDRWLIEGNYGSTLGPRLARADTVIYLDFPVTLCLWRLVRRIVTLRGTSRPDMPDDCPERFDVGFFWYVMNWNSGPRLRTEAALSQFSGTLVRLTSPARLAAWRRDNGLG</sequence>
<evidence type="ECO:0000259" key="1">
    <source>
        <dbReference type="Pfam" id="PF00004"/>
    </source>
</evidence>
<dbReference type="STRING" id="1112.A9D12_11940"/>
<evidence type="ECO:0000313" key="2">
    <source>
        <dbReference type="EMBL" id="ANK13526.1"/>
    </source>
</evidence>
<dbReference type="KEGG" id="pns:A9D12_11940"/>
<dbReference type="InterPro" id="IPR052922">
    <property type="entry name" value="Cytidylate_Kinase-2"/>
</dbReference>
<keyword evidence="3" id="KW-1185">Reference proteome</keyword>
<dbReference type="InterPro" id="IPR003959">
    <property type="entry name" value="ATPase_AAA_core"/>
</dbReference>
<gene>
    <name evidence="2" type="ORF">A9D12_11940</name>
</gene>
<dbReference type="PANTHER" id="PTHR37816:SF3">
    <property type="entry name" value="MODULATES DNA TOPOLOGY"/>
    <property type="match status" value="1"/>
</dbReference>
<dbReference type="PRINTS" id="PR01100">
    <property type="entry name" value="SHIKIMTKNASE"/>
</dbReference>
<name>A0A192D669_9SPHN</name>
<protein>
    <submittedName>
        <fullName evidence="2">Topology modulation protein</fullName>
    </submittedName>
</protein>
<dbReference type="Gene3D" id="3.40.50.300">
    <property type="entry name" value="P-loop containing nucleotide triphosphate hydrolases"/>
    <property type="match status" value="1"/>
</dbReference>